<dbReference type="Pfam" id="PF01648">
    <property type="entry name" value="ACPS"/>
    <property type="match status" value="1"/>
</dbReference>
<accession>A0AAE7JNT2</accession>
<name>A0AAE7JNT2_9BACT</name>
<dbReference type="InterPro" id="IPR037143">
    <property type="entry name" value="4-PPantetheinyl_Trfase_dom_sf"/>
</dbReference>
<evidence type="ECO:0000256" key="1">
    <source>
        <dbReference type="ARBA" id="ARBA00022679"/>
    </source>
</evidence>
<dbReference type="AlphaFoldDB" id="A0AAE7JNT2"/>
<reference evidence="3 4" key="1">
    <citation type="submission" date="2020-05" db="EMBL/GenBank/DDBJ databases">
        <title>Complete genome sequencing of Campylobacter and Arcobacter type strains.</title>
        <authorList>
            <person name="Miller W.G."/>
            <person name="Yee E."/>
        </authorList>
    </citation>
    <scope>NUCLEOTIDE SEQUENCE [LARGE SCALE GENOMIC DNA]</scope>
    <source>
        <strain evidence="3 4">LMG 6451</strain>
    </source>
</reference>
<dbReference type="EMBL" id="CP053832">
    <property type="protein sequence ID" value="QKF83847.1"/>
    <property type="molecule type" value="Genomic_DNA"/>
</dbReference>
<dbReference type="InterPro" id="IPR008278">
    <property type="entry name" value="4-PPantetheinyl_Trfase_dom"/>
</dbReference>
<gene>
    <name evidence="3" type="ORF">CURT_0323</name>
</gene>
<organism evidence="3 4">
    <name type="scientific">Campylobacter ureolyticus</name>
    <dbReference type="NCBI Taxonomy" id="827"/>
    <lineage>
        <taxon>Bacteria</taxon>
        <taxon>Pseudomonadati</taxon>
        <taxon>Campylobacterota</taxon>
        <taxon>Epsilonproteobacteria</taxon>
        <taxon>Campylobacterales</taxon>
        <taxon>Campylobacteraceae</taxon>
        <taxon>Campylobacter</taxon>
    </lineage>
</organism>
<feature type="domain" description="4'-phosphopantetheinyl transferase" evidence="2">
    <location>
        <begin position="80"/>
        <end position="155"/>
    </location>
</feature>
<evidence type="ECO:0000313" key="3">
    <source>
        <dbReference type="EMBL" id="QKF83847.1"/>
    </source>
</evidence>
<dbReference type="SUPFAM" id="SSF56214">
    <property type="entry name" value="4'-phosphopantetheinyl transferase"/>
    <property type="match status" value="1"/>
</dbReference>
<keyword evidence="1 3" id="KW-0808">Transferase</keyword>
<dbReference type="GO" id="GO:0000287">
    <property type="term" value="F:magnesium ion binding"/>
    <property type="evidence" value="ECO:0007669"/>
    <property type="project" value="InterPro"/>
</dbReference>
<evidence type="ECO:0000259" key="2">
    <source>
        <dbReference type="Pfam" id="PF01648"/>
    </source>
</evidence>
<protein>
    <submittedName>
        <fullName evidence="3">Phosphopantetheinyl transferase family protein</fullName>
    </submittedName>
</protein>
<proteinExistence type="predicted"/>
<sequence length="165" mass="19918">MFLTFLQNMKINLYFSSKKKRISFKNLSKKDKRRVKNSPNLLNNSNFISSRWLKFDHKKRKFCISHKNGFSVLATFDKKIAIDMEIYKKRDFIKVVDFCFDKNEKKYFYNSSNQKLAFYKIFTTKEAIIKLKNLGFENFEDISYFDKNITKFHILLNGFFITIVF</sequence>
<evidence type="ECO:0000313" key="4">
    <source>
        <dbReference type="Proteomes" id="UP000509722"/>
    </source>
</evidence>
<dbReference type="GO" id="GO:0008897">
    <property type="term" value="F:holo-[acyl-carrier-protein] synthase activity"/>
    <property type="evidence" value="ECO:0007669"/>
    <property type="project" value="InterPro"/>
</dbReference>
<dbReference type="Proteomes" id="UP000509722">
    <property type="component" value="Chromosome"/>
</dbReference>
<dbReference type="Gene3D" id="3.90.470.20">
    <property type="entry name" value="4'-phosphopantetheinyl transferase domain"/>
    <property type="match status" value="1"/>
</dbReference>